<sequence length="114" mass="12682">MAATNGDMAFFATPDRPAGFADPASGPRDSGRSSGNPHRPKRYHRGLQRVFCTSALISIRSCAESRRLYDRKRAEGKRRTRAVLALARRRAYVLWPLLPDGRRYQAIPPATTAA</sequence>
<keyword evidence="4" id="KW-1185">Reference proteome</keyword>
<comment type="caution">
    <text evidence="3">The sequence shown here is derived from an EMBL/GenBank/DDBJ whole genome shotgun (WGS) entry which is preliminary data.</text>
</comment>
<gene>
    <name evidence="3" type="ORF">GCM10010253_38880</name>
</gene>
<organism evidence="3 4">
    <name type="scientific">Streptomyces badius</name>
    <dbReference type="NCBI Taxonomy" id="1941"/>
    <lineage>
        <taxon>Bacteria</taxon>
        <taxon>Bacillati</taxon>
        <taxon>Actinomycetota</taxon>
        <taxon>Actinomycetes</taxon>
        <taxon>Kitasatosporales</taxon>
        <taxon>Streptomycetaceae</taxon>
        <taxon>Streptomyces</taxon>
    </lineage>
</organism>
<feature type="region of interest" description="Disordered" evidence="1">
    <location>
        <begin position="1"/>
        <end position="44"/>
    </location>
</feature>
<evidence type="ECO:0000259" key="2">
    <source>
        <dbReference type="Pfam" id="PF02371"/>
    </source>
</evidence>
<dbReference type="Proteomes" id="UP000659767">
    <property type="component" value="Unassembled WGS sequence"/>
</dbReference>
<accession>A0ABQ2TAC1</accession>
<feature type="domain" description="Transposase IS116/IS110/IS902 C-terminal" evidence="2">
    <location>
        <begin position="2"/>
        <end position="69"/>
    </location>
</feature>
<evidence type="ECO:0000313" key="3">
    <source>
        <dbReference type="EMBL" id="GGS60533.1"/>
    </source>
</evidence>
<evidence type="ECO:0000313" key="4">
    <source>
        <dbReference type="Proteomes" id="UP000659767"/>
    </source>
</evidence>
<evidence type="ECO:0000256" key="1">
    <source>
        <dbReference type="SAM" id="MobiDB-lite"/>
    </source>
</evidence>
<dbReference type="EMBL" id="BMSZ01000011">
    <property type="protein sequence ID" value="GGS60533.1"/>
    <property type="molecule type" value="Genomic_DNA"/>
</dbReference>
<reference evidence="4" key="1">
    <citation type="journal article" date="2019" name="Int. J. Syst. Evol. Microbiol.">
        <title>The Global Catalogue of Microorganisms (GCM) 10K type strain sequencing project: providing services to taxonomists for standard genome sequencing and annotation.</title>
        <authorList>
            <consortium name="The Broad Institute Genomics Platform"/>
            <consortium name="The Broad Institute Genome Sequencing Center for Infectious Disease"/>
            <person name="Wu L."/>
            <person name="Ma J."/>
        </authorList>
    </citation>
    <scope>NUCLEOTIDE SEQUENCE [LARGE SCALE GENOMIC DNA]</scope>
    <source>
        <strain evidence="4">JCM 4350</strain>
    </source>
</reference>
<dbReference type="InterPro" id="IPR003346">
    <property type="entry name" value="Transposase_20"/>
</dbReference>
<proteinExistence type="predicted"/>
<dbReference type="Pfam" id="PF02371">
    <property type="entry name" value="Transposase_20"/>
    <property type="match status" value="1"/>
</dbReference>
<protein>
    <recommendedName>
        <fullName evidence="2">Transposase IS116/IS110/IS902 C-terminal domain-containing protein</fullName>
    </recommendedName>
</protein>
<name>A0ABQ2TAC1_STRBA</name>